<evidence type="ECO:0000256" key="5">
    <source>
        <dbReference type="SAM" id="Phobius"/>
    </source>
</evidence>
<keyword evidence="5" id="KW-0812">Transmembrane</keyword>
<dbReference type="CDD" id="cd14824">
    <property type="entry name" value="Longin"/>
    <property type="match status" value="1"/>
</dbReference>
<gene>
    <name evidence="7" type="ORF">EUGRSUZ_K00388</name>
</gene>
<dbReference type="STRING" id="71139.A0A058ZXP6"/>
<evidence type="ECO:0000256" key="1">
    <source>
        <dbReference type="ARBA" id="ARBA00004370"/>
    </source>
</evidence>
<dbReference type="PROSITE" id="PS50859">
    <property type="entry name" value="LONGIN"/>
    <property type="match status" value="1"/>
</dbReference>
<dbReference type="InParanoid" id="A0A058ZXP6"/>
<comment type="subcellular location">
    <subcellularLocation>
        <location evidence="1">Membrane</location>
    </subcellularLocation>
</comment>
<dbReference type="eggNOG" id="ENOG502RYW5">
    <property type="taxonomic scope" value="Eukaryota"/>
</dbReference>
<feature type="transmembrane region" description="Helical" evidence="5">
    <location>
        <begin position="241"/>
        <end position="263"/>
    </location>
</feature>
<dbReference type="InterPro" id="IPR011012">
    <property type="entry name" value="Longin-like_dom_sf"/>
</dbReference>
<evidence type="ECO:0000256" key="4">
    <source>
        <dbReference type="SAM" id="MobiDB-lite"/>
    </source>
</evidence>
<dbReference type="OMA" id="QKAKQVW"/>
<evidence type="ECO:0000259" key="6">
    <source>
        <dbReference type="PROSITE" id="PS50859"/>
    </source>
</evidence>
<dbReference type="Gene3D" id="3.30.450.50">
    <property type="entry name" value="Longin domain"/>
    <property type="match status" value="1"/>
</dbReference>
<dbReference type="InterPro" id="IPR010908">
    <property type="entry name" value="Longin_dom"/>
</dbReference>
<dbReference type="PANTHER" id="PTHR47461">
    <property type="entry name" value="PHYTOLONGIN PHYL1.2"/>
    <property type="match status" value="1"/>
</dbReference>
<evidence type="ECO:0000256" key="3">
    <source>
        <dbReference type="ARBA" id="ARBA00023136"/>
    </source>
</evidence>
<dbReference type="InterPro" id="IPR044783">
    <property type="entry name" value="PHYL"/>
</dbReference>
<dbReference type="GO" id="GO:0016020">
    <property type="term" value="C:membrane"/>
    <property type="evidence" value="ECO:0007669"/>
    <property type="project" value="UniProtKB-SubCell"/>
</dbReference>
<dbReference type="SUPFAM" id="SSF64356">
    <property type="entry name" value="SNARE-like"/>
    <property type="match status" value="1"/>
</dbReference>
<proteinExistence type="inferred from homology"/>
<dbReference type="OrthoDB" id="1918034at2759"/>
<feature type="domain" description="Longin" evidence="6">
    <location>
        <begin position="11"/>
        <end position="128"/>
    </location>
</feature>
<organism evidence="7">
    <name type="scientific">Eucalyptus grandis</name>
    <name type="common">Flooded gum</name>
    <dbReference type="NCBI Taxonomy" id="71139"/>
    <lineage>
        <taxon>Eukaryota</taxon>
        <taxon>Viridiplantae</taxon>
        <taxon>Streptophyta</taxon>
        <taxon>Embryophyta</taxon>
        <taxon>Tracheophyta</taxon>
        <taxon>Spermatophyta</taxon>
        <taxon>Magnoliopsida</taxon>
        <taxon>eudicotyledons</taxon>
        <taxon>Gunneridae</taxon>
        <taxon>Pentapetalae</taxon>
        <taxon>rosids</taxon>
        <taxon>malvids</taxon>
        <taxon>Myrtales</taxon>
        <taxon>Myrtaceae</taxon>
        <taxon>Myrtoideae</taxon>
        <taxon>Eucalypteae</taxon>
        <taxon>Eucalyptus</taxon>
    </lineage>
</organism>
<protein>
    <recommendedName>
        <fullName evidence="6">Longin domain-containing protein</fullName>
    </recommendedName>
</protein>
<dbReference type="KEGG" id="egr:104424515"/>
<dbReference type="PANTHER" id="PTHR47461:SF3">
    <property type="entry name" value="PHYTOLONGIN PHYL2.2"/>
    <property type="match status" value="1"/>
</dbReference>
<comment type="similarity">
    <text evidence="2">Belongs to the synaptobrevin family.</text>
</comment>
<keyword evidence="5" id="KW-1133">Transmembrane helix</keyword>
<dbReference type="AlphaFoldDB" id="A0A058ZXP6"/>
<keyword evidence="3 5" id="KW-0472">Membrane</keyword>
<feature type="region of interest" description="Disordered" evidence="4">
    <location>
        <begin position="135"/>
        <end position="158"/>
    </location>
</feature>
<name>A0A058ZXP6_EUCGR</name>
<dbReference type="Gramene" id="KCW46567">
    <property type="protein sequence ID" value="KCW46567"/>
    <property type="gene ID" value="EUGRSUZ_K00388"/>
</dbReference>
<dbReference type="SMART" id="SM01270">
    <property type="entry name" value="Longin"/>
    <property type="match status" value="1"/>
</dbReference>
<accession>A0A058ZXP6</accession>
<sequence>MIPPDPSLFLYISVASGASSILAEFAGGGGGGGGGDPDLLPIARQCALRAPPHHSSFSHTTRRRSYTFLVADPLAYFVVADEALDKAEVLRFLDRLRSSFEAAVGRETARCPDGLSPGCFQPQFDRVLRDLMRPGGGSGDGFDSTPGSMTTSAESSRNASLDGGGAFMAPLLGSPGKVLKKKKRLNGESAAKGDAKDLNFENKVEVADEANGLCRDFPASIQKSGVHSGERLRAKQVWKKHVWVVLSIDLVVCVALFGVWLWVCRGFQCIDA</sequence>
<evidence type="ECO:0000313" key="7">
    <source>
        <dbReference type="EMBL" id="KCW46567.1"/>
    </source>
</evidence>
<dbReference type="EMBL" id="KK198763">
    <property type="protein sequence ID" value="KCW46567.1"/>
    <property type="molecule type" value="Genomic_DNA"/>
</dbReference>
<dbReference type="FunCoup" id="A0A058ZXP6">
    <property type="interactions" value="151"/>
</dbReference>
<feature type="compositionally biased region" description="Polar residues" evidence="4">
    <location>
        <begin position="145"/>
        <end position="158"/>
    </location>
</feature>
<evidence type="ECO:0000256" key="2">
    <source>
        <dbReference type="ARBA" id="ARBA00008025"/>
    </source>
</evidence>
<reference evidence="7" key="1">
    <citation type="submission" date="2013-07" db="EMBL/GenBank/DDBJ databases">
        <title>The genome of Eucalyptus grandis.</title>
        <authorList>
            <person name="Schmutz J."/>
            <person name="Hayes R."/>
            <person name="Myburg A."/>
            <person name="Tuskan G."/>
            <person name="Grattapaglia D."/>
            <person name="Rokhsar D.S."/>
        </authorList>
    </citation>
    <scope>NUCLEOTIDE SEQUENCE</scope>
    <source>
        <tissue evidence="7">Leaf extractions</tissue>
    </source>
</reference>